<feature type="domain" description="SAP" evidence="1">
    <location>
        <begin position="227"/>
        <end position="261"/>
    </location>
</feature>
<evidence type="ECO:0000313" key="2">
    <source>
        <dbReference type="EMBL" id="RXW15476.1"/>
    </source>
</evidence>
<protein>
    <recommendedName>
        <fullName evidence="1">SAP domain-containing protein</fullName>
    </recommendedName>
</protein>
<gene>
    <name evidence="2" type="ORF">EST38_g10377</name>
</gene>
<dbReference type="InterPro" id="IPR036361">
    <property type="entry name" value="SAP_dom_sf"/>
</dbReference>
<evidence type="ECO:0000259" key="1">
    <source>
        <dbReference type="PROSITE" id="PS50800"/>
    </source>
</evidence>
<sequence length="400" mass="45957">MDGLNAYGNKDAGKKFSIGAIYMVCLNLPETIRYDVENVYLVGIIPGPDQPSCHQINHLLKPLIDDFLVLWDSGLYLSRTYLHSTGVRVHGAIIPLVCDLPASRQMSGYAGFQSNQFSIMARPLRKAVEWERAQSREEQETLHKENGIRWSELLRLPYWDPTEYTLIDSMHAFYLRIFQHHIRNVWGMSVKFDDGDGIMFNTSRDHPTEVEMRHGHFVIRHGAESNLKELKVPLLRELCQELELDYRGKRKELTKNLIEYRIQRGWFSPSGAHIPSEDNDPLKNLPVSRLDNGKTTDECFWSGSKSQMKRLKKHDLLKVYKEQVLPGLSLKPSEDEVTKYEKKGLLALIQNEVSVGLEFVPFAPSRYMLSYTSVFVVVLWTKLGSTLPVKLCMPNATPMF</sequence>
<dbReference type="SUPFAM" id="SSF68906">
    <property type="entry name" value="SAP domain"/>
    <property type="match status" value="1"/>
</dbReference>
<dbReference type="PROSITE" id="PS50800">
    <property type="entry name" value="SAP"/>
    <property type="match status" value="1"/>
</dbReference>
<dbReference type="STRING" id="2316362.A0A4Q2D9Z3"/>
<dbReference type="AlphaFoldDB" id="A0A4Q2D9Z3"/>
<dbReference type="Pfam" id="PF02992">
    <property type="entry name" value="Transposase_21"/>
    <property type="match status" value="1"/>
</dbReference>
<organism evidence="2 3">
    <name type="scientific">Candolleomyces aberdarensis</name>
    <dbReference type="NCBI Taxonomy" id="2316362"/>
    <lineage>
        <taxon>Eukaryota</taxon>
        <taxon>Fungi</taxon>
        <taxon>Dikarya</taxon>
        <taxon>Basidiomycota</taxon>
        <taxon>Agaricomycotina</taxon>
        <taxon>Agaricomycetes</taxon>
        <taxon>Agaricomycetidae</taxon>
        <taxon>Agaricales</taxon>
        <taxon>Agaricineae</taxon>
        <taxon>Psathyrellaceae</taxon>
        <taxon>Candolleomyces</taxon>
    </lineage>
</organism>
<name>A0A4Q2D9Z3_9AGAR</name>
<accession>A0A4Q2D9Z3</accession>
<dbReference type="EMBL" id="SDEE01000548">
    <property type="protein sequence ID" value="RXW15476.1"/>
    <property type="molecule type" value="Genomic_DNA"/>
</dbReference>
<comment type="caution">
    <text evidence="2">The sequence shown here is derived from an EMBL/GenBank/DDBJ whole genome shotgun (WGS) entry which is preliminary data.</text>
</comment>
<dbReference type="Proteomes" id="UP000290288">
    <property type="component" value="Unassembled WGS sequence"/>
</dbReference>
<evidence type="ECO:0000313" key="3">
    <source>
        <dbReference type="Proteomes" id="UP000290288"/>
    </source>
</evidence>
<proteinExistence type="predicted"/>
<dbReference type="InterPro" id="IPR004242">
    <property type="entry name" value="Transposase_21"/>
</dbReference>
<reference evidence="2 3" key="1">
    <citation type="submission" date="2019-01" db="EMBL/GenBank/DDBJ databases">
        <title>Draft genome sequence of Psathyrella aberdarensis IHI B618.</title>
        <authorList>
            <person name="Buettner E."/>
            <person name="Kellner H."/>
        </authorList>
    </citation>
    <scope>NUCLEOTIDE SEQUENCE [LARGE SCALE GENOMIC DNA]</scope>
    <source>
        <strain evidence="2 3">IHI B618</strain>
    </source>
</reference>
<keyword evidence="3" id="KW-1185">Reference proteome</keyword>
<dbReference type="InterPro" id="IPR003034">
    <property type="entry name" value="SAP_dom"/>
</dbReference>
<dbReference type="OrthoDB" id="3039677at2759"/>